<dbReference type="Proteomes" id="UP000069205">
    <property type="component" value="Chromosome"/>
</dbReference>
<protein>
    <recommendedName>
        <fullName evidence="1">HTH crp-type domain-containing protein</fullName>
    </recommendedName>
</protein>
<name>A0A0K2GFD7_NITMO</name>
<dbReference type="PROSITE" id="PS51063">
    <property type="entry name" value="HTH_CRP_2"/>
    <property type="match status" value="1"/>
</dbReference>
<dbReference type="InterPro" id="IPR036388">
    <property type="entry name" value="WH-like_DNA-bd_sf"/>
</dbReference>
<dbReference type="STRING" id="42253.NITMOv2_3273"/>
<reference evidence="2 3" key="1">
    <citation type="journal article" date="2015" name="Proc. Natl. Acad. Sci. U.S.A.">
        <title>Expanded metabolic versatility of ubiquitous nitrite-oxidizing bacteria from the genus Nitrospira.</title>
        <authorList>
            <person name="Koch H."/>
            <person name="Lucker S."/>
            <person name="Albertsen M."/>
            <person name="Kitzinger K."/>
            <person name="Herbold C."/>
            <person name="Spieck E."/>
            <person name="Nielsen P.H."/>
            <person name="Wagner M."/>
            <person name="Daims H."/>
        </authorList>
    </citation>
    <scope>NUCLEOTIDE SEQUENCE [LARGE SCALE GENOMIC DNA]</scope>
    <source>
        <strain evidence="2 3">NSP M-1</strain>
    </source>
</reference>
<feature type="domain" description="HTH crp-type" evidence="1">
    <location>
        <begin position="1"/>
        <end position="39"/>
    </location>
</feature>
<dbReference type="EMBL" id="CP011801">
    <property type="protein sequence ID" value="ALA59666.1"/>
    <property type="molecule type" value="Genomic_DNA"/>
</dbReference>
<dbReference type="InterPro" id="IPR012318">
    <property type="entry name" value="HTH_CRP"/>
</dbReference>
<dbReference type="InterPro" id="IPR036390">
    <property type="entry name" value="WH_DNA-bd_sf"/>
</dbReference>
<dbReference type="GO" id="GO:0003677">
    <property type="term" value="F:DNA binding"/>
    <property type="evidence" value="ECO:0007669"/>
    <property type="project" value="InterPro"/>
</dbReference>
<sequence>MIGEILGVRRETVGLIAGYFQRSGHIAYVRGCIDILNRDGLEDISCECYRVIRKELDDVFR</sequence>
<gene>
    <name evidence="2" type="ORF">NITMOv2_3273</name>
</gene>
<dbReference type="GO" id="GO:0006355">
    <property type="term" value="P:regulation of DNA-templated transcription"/>
    <property type="evidence" value="ECO:0007669"/>
    <property type="project" value="InterPro"/>
</dbReference>
<evidence type="ECO:0000313" key="2">
    <source>
        <dbReference type="EMBL" id="ALA59666.1"/>
    </source>
</evidence>
<accession>A0A0K2GFD7</accession>
<dbReference type="PATRIC" id="fig|42253.5.peg.3227"/>
<keyword evidence="3" id="KW-1185">Reference proteome</keyword>
<dbReference type="OrthoDB" id="8969464at2"/>
<dbReference type="Pfam" id="PF13545">
    <property type="entry name" value="HTH_Crp_2"/>
    <property type="match status" value="1"/>
</dbReference>
<dbReference type="RefSeq" id="WP_053380640.1">
    <property type="nucleotide sequence ID" value="NZ_CP011801.1"/>
</dbReference>
<dbReference type="AlphaFoldDB" id="A0A0K2GFD7"/>
<organism evidence="2 3">
    <name type="scientific">Nitrospira moscoviensis</name>
    <dbReference type="NCBI Taxonomy" id="42253"/>
    <lineage>
        <taxon>Bacteria</taxon>
        <taxon>Pseudomonadati</taxon>
        <taxon>Nitrospirota</taxon>
        <taxon>Nitrospiria</taxon>
        <taxon>Nitrospirales</taxon>
        <taxon>Nitrospiraceae</taxon>
        <taxon>Nitrospira</taxon>
    </lineage>
</organism>
<dbReference type="SUPFAM" id="SSF46785">
    <property type="entry name" value="Winged helix' DNA-binding domain"/>
    <property type="match status" value="1"/>
</dbReference>
<evidence type="ECO:0000259" key="1">
    <source>
        <dbReference type="PROSITE" id="PS51063"/>
    </source>
</evidence>
<dbReference type="KEGG" id="nmv:NITMOv2_3273"/>
<dbReference type="Gene3D" id="1.10.10.10">
    <property type="entry name" value="Winged helix-like DNA-binding domain superfamily/Winged helix DNA-binding domain"/>
    <property type="match status" value="1"/>
</dbReference>
<proteinExistence type="predicted"/>
<evidence type="ECO:0000313" key="3">
    <source>
        <dbReference type="Proteomes" id="UP000069205"/>
    </source>
</evidence>